<feature type="compositionally biased region" description="Low complexity" evidence="1">
    <location>
        <begin position="381"/>
        <end position="406"/>
    </location>
</feature>
<name>A0A0C3ASD1_SERVB</name>
<dbReference type="STRING" id="933852.A0A0C3ASD1"/>
<feature type="compositionally biased region" description="Pro residues" evidence="1">
    <location>
        <begin position="571"/>
        <end position="581"/>
    </location>
</feature>
<feature type="compositionally biased region" description="Polar residues" evidence="1">
    <location>
        <begin position="301"/>
        <end position="321"/>
    </location>
</feature>
<dbReference type="AlphaFoldDB" id="A0A0C3ASD1"/>
<proteinExistence type="predicted"/>
<feature type="region of interest" description="Disordered" evidence="1">
    <location>
        <begin position="279"/>
        <end position="708"/>
    </location>
</feature>
<gene>
    <name evidence="2" type="ORF">M408DRAFT_16564</name>
</gene>
<feature type="region of interest" description="Disordered" evidence="1">
    <location>
        <begin position="742"/>
        <end position="940"/>
    </location>
</feature>
<feature type="compositionally biased region" description="Basic and acidic residues" evidence="1">
    <location>
        <begin position="904"/>
        <end position="925"/>
    </location>
</feature>
<accession>A0A0C3ASD1</accession>
<feature type="compositionally biased region" description="Basic and acidic residues" evidence="1">
    <location>
        <begin position="584"/>
        <end position="598"/>
    </location>
</feature>
<feature type="compositionally biased region" description="Low complexity" evidence="1">
    <location>
        <begin position="864"/>
        <end position="888"/>
    </location>
</feature>
<evidence type="ECO:0000256" key="1">
    <source>
        <dbReference type="SAM" id="MobiDB-lite"/>
    </source>
</evidence>
<evidence type="ECO:0000313" key="2">
    <source>
        <dbReference type="EMBL" id="KIM27470.1"/>
    </source>
</evidence>
<dbReference type="Proteomes" id="UP000054097">
    <property type="component" value="Unassembled WGS sequence"/>
</dbReference>
<feature type="compositionally biased region" description="Basic and acidic residues" evidence="1">
    <location>
        <begin position="761"/>
        <end position="778"/>
    </location>
</feature>
<feature type="compositionally biased region" description="Basic and acidic residues" evidence="1">
    <location>
        <begin position="343"/>
        <end position="355"/>
    </location>
</feature>
<evidence type="ECO:0000313" key="3">
    <source>
        <dbReference type="Proteomes" id="UP000054097"/>
    </source>
</evidence>
<feature type="compositionally biased region" description="Polar residues" evidence="1">
    <location>
        <begin position="495"/>
        <end position="506"/>
    </location>
</feature>
<feature type="compositionally biased region" description="Low complexity" evidence="1">
    <location>
        <begin position="516"/>
        <end position="527"/>
    </location>
</feature>
<organism evidence="2 3">
    <name type="scientific">Serendipita vermifera MAFF 305830</name>
    <dbReference type="NCBI Taxonomy" id="933852"/>
    <lineage>
        <taxon>Eukaryota</taxon>
        <taxon>Fungi</taxon>
        <taxon>Dikarya</taxon>
        <taxon>Basidiomycota</taxon>
        <taxon>Agaricomycotina</taxon>
        <taxon>Agaricomycetes</taxon>
        <taxon>Sebacinales</taxon>
        <taxon>Serendipitaceae</taxon>
        <taxon>Serendipita</taxon>
    </lineage>
</organism>
<reference evidence="2 3" key="1">
    <citation type="submission" date="2014-04" db="EMBL/GenBank/DDBJ databases">
        <authorList>
            <consortium name="DOE Joint Genome Institute"/>
            <person name="Kuo A."/>
            <person name="Zuccaro A."/>
            <person name="Kohler A."/>
            <person name="Nagy L.G."/>
            <person name="Floudas D."/>
            <person name="Copeland A."/>
            <person name="Barry K.W."/>
            <person name="Cichocki N."/>
            <person name="Veneault-Fourrey C."/>
            <person name="LaButti K."/>
            <person name="Lindquist E.A."/>
            <person name="Lipzen A."/>
            <person name="Lundell T."/>
            <person name="Morin E."/>
            <person name="Murat C."/>
            <person name="Sun H."/>
            <person name="Tunlid A."/>
            <person name="Henrissat B."/>
            <person name="Grigoriev I.V."/>
            <person name="Hibbett D.S."/>
            <person name="Martin F."/>
            <person name="Nordberg H.P."/>
            <person name="Cantor M.N."/>
            <person name="Hua S.X."/>
        </authorList>
    </citation>
    <scope>NUCLEOTIDE SEQUENCE [LARGE SCALE GENOMIC DNA]</scope>
    <source>
        <strain evidence="2 3">MAFF 305830</strain>
    </source>
</reference>
<feature type="compositionally biased region" description="Gly residues" evidence="1">
    <location>
        <begin position="823"/>
        <end position="834"/>
    </location>
</feature>
<dbReference type="OrthoDB" id="2450055at2759"/>
<feature type="region of interest" description="Disordered" evidence="1">
    <location>
        <begin position="1"/>
        <end position="24"/>
    </location>
</feature>
<protein>
    <submittedName>
        <fullName evidence="2">Uncharacterized protein</fullName>
    </submittedName>
</protein>
<reference evidence="3" key="2">
    <citation type="submission" date="2015-01" db="EMBL/GenBank/DDBJ databases">
        <title>Evolutionary Origins and Diversification of the Mycorrhizal Mutualists.</title>
        <authorList>
            <consortium name="DOE Joint Genome Institute"/>
            <consortium name="Mycorrhizal Genomics Consortium"/>
            <person name="Kohler A."/>
            <person name="Kuo A."/>
            <person name="Nagy L.G."/>
            <person name="Floudas D."/>
            <person name="Copeland A."/>
            <person name="Barry K.W."/>
            <person name="Cichocki N."/>
            <person name="Veneault-Fourrey C."/>
            <person name="LaButti K."/>
            <person name="Lindquist E.A."/>
            <person name="Lipzen A."/>
            <person name="Lundell T."/>
            <person name="Morin E."/>
            <person name="Murat C."/>
            <person name="Riley R."/>
            <person name="Ohm R."/>
            <person name="Sun H."/>
            <person name="Tunlid A."/>
            <person name="Henrissat B."/>
            <person name="Grigoriev I.V."/>
            <person name="Hibbett D.S."/>
            <person name="Martin F."/>
        </authorList>
    </citation>
    <scope>NUCLEOTIDE SEQUENCE [LARGE SCALE GENOMIC DNA]</scope>
    <source>
        <strain evidence="3">MAFF 305830</strain>
    </source>
</reference>
<sequence>MTSNIPPTSYPTAGPQSPVETSPAASSANIATAQILLERSEIDKSLKSLENLVSLLYEYAQVWQTLVGLDKKLVKAFKDAASMKRSSSSADGLEWPANIFATSSLIFDSASEVDGKYAKLVEREYEAVSQDLKKWLKKLKKEDKALDEYTTAANAKIKAAGQAYEKKQKKGVSSSPSGPSLDSYSALLSTLSSSVSSAKHQHTLFISTRHITTLYTASGSVGRIADAQWMKTCELLRRCATSIGTLGEARSYVEGGWRGGTVVELPLNLPVEPARYEEPSTGVDTLASRNNLYIRPPLPTGMSSTTTVPPTEQKPASTAPTPTKAEATSPKQPAADKNATSKQEGDTIKAVKENTKQAAPPTEVETQPPAPKAPETKGHEATVTTSTGTSASAMTGTTRSGGTETSAAPSSLQGPASGSISSESKDKDSVASKAPKLPNITALSEVAAFEPNHTLARTPAIQNKKESSAAPRESAASSPLSPKSPASPGPGTYFPPTNDTNETSRPSPTPIYASRSTTGTQPTSTSPQSPPNLPHAPASYAGRAIGRTMSIDSTTSNGSLVAALRDRYTPSSPPPPPPPQPTGRRGEPYSPREREGGRVSDMASRFTPIEGPLSPTGSSYARAPNFPVPPMPSRERGDYNNNIGPGSINVGDTLPLRTPLRRSSVDEFGSSFAGATQSPGGGGRRGDTMPHADRRQTMAPQISSRMGPQTTYDIHLSELELQQREMELEIHRQRLQLAKEREALSAREREREAQDAGSDYHSGREGRAYGDRYGRSRDIPASSELPYARGGYSRDVGGYDSPSGREVYTPPRGYDPERNMDGGRNGTPRLGGGMIPDAYGDRAPSRGGEPPYQDMSTGMGVLGLGLPPGAAPSRGSTSRESLSLSNSGYAASNLSPPAPQAASKARDPSPRRSAESSRPSEKEKGGTWLGKGLKRFSMNN</sequence>
<feature type="compositionally biased region" description="Basic and acidic residues" evidence="1">
    <location>
        <begin position="742"/>
        <end position="754"/>
    </location>
</feature>
<feature type="compositionally biased region" description="Polar residues" evidence="1">
    <location>
        <begin position="550"/>
        <end position="559"/>
    </location>
</feature>
<dbReference type="EMBL" id="KN824298">
    <property type="protein sequence ID" value="KIM27470.1"/>
    <property type="molecule type" value="Genomic_DNA"/>
</dbReference>
<feature type="compositionally biased region" description="Polar residues" evidence="1">
    <location>
        <begin position="698"/>
        <end position="708"/>
    </location>
</feature>
<keyword evidence="3" id="KW-1185">Reference proteome</keyword>
<feature type="compositionally biased region" description="Basic and acidic residues" evidence="1">
    <location>
        <begin position="684"/>
        <end position="696"/>
    </location>
</feature>
<dbReference type="HOGENOM" id="CLU_312190_0_0_1"/>
<feature type="compositionally biased region" description="Polar residues" evidence="1">
    <location>
        <begin position="407"/>
        <end position="422"/>
    </location>
</feature>
<feature type="compositionally biased region" description="Low complexity" evidence="1">
    <location>
        <begin position="468"/>
        <end position="490"/>
    </location>
</feature>